<accession>A0A9J6FAU5</accession>
<protein>
    <submittedName>
        <fullName evidence="2">Uncharacterized protein</fullName>
    </submittedName>
</protein>
<evidence type="ECO:0000256" key="1">
    <source>
        <dbReference type="SAM" id="MobiDB-lite"/>
    </source>
</evidence>
<sequence length="105" mass="11349">MDSGAAKPFYNSAYARKARKGRAQGVCTFIRKGITFIPLDPPHNGSTALETCATEVVLGKPGREILHRAGLTSPVDPLPEEGDQRIHAGKKHLLAQQLPYEGAQE</sequence>
<reference evidence="2 3" key="1">
    <citation type="journal article" date="2020" name="Cell">
        <title>Large-Scale Comparative Analyses of Tick Genomes Elucidate Their Genetic Diversity and Vector Capacities.</title>
        <authorList>
            <consortium name="Tick Genome and Microbiome Consortium (TIGMIC)"/>
            <person name="Jia N."/>
            <person name="Wang J."/>
            <person name="Shi W."/>
            <person name="Du L."/>
            <person name="Sun Y."/>
            <person name="Zhan W."/>
            <person name="Jiang J.F."/>
            <person name="Wang Q."/>
            <person name="Zhang B."/>
            <person name="Ji P."/>
            <person name="Bell-Sakyi L."/>
            <person name="Cui X.M."/>
            <person name="Yuan T.T."/>
            <person name="Jiang B.G."/>
            <person name="Yang W.F."/>
            <person name="Lam T.T."/>
            <person name="Chang Q.C."/>
            <person name="Ding S.J."/>
            <person name="Wang X.J."/>
            <person name="Zhu J.G."/>
            <person name="Ruan X.D."/>
            <person name="Zhao L."/>
            <person name="Wei J.T."/>
            <person name="Ye R.Z."/>
            <person name="Que T.C."/>
            <person name="Du C.H."/>
            <person name="Zhou Y.H."/>
            <person name="Cheng J.X."/>
            <person name="Dai P.F."/>
            <person name="Guo W.B."/>
            <person name="Han X.H."/>
            <person name="Huang E.J."/>
            <person name="Li L.F."/>
            <person name="Wei W."/>
            <person name="Gao Y.C."/>
            <person name="Liu J.Z."/>
            <person name="Shao H.Z."/>
            <person name="Wang X."/>
            <person name="Wang C.C."/>
            <person name="Yang T.C."/>
            <person name="Huo Q.B."/>
            <person name="Li W."/>
            <person name="Chen H.Y."/>
            <person name="Chen S.E."/>
            <person name="Zhou L.G."/>
            <person name="Ni X.B."/>
            <person name="Tian J.H."/>
            <person name="Sheng Y."/>
            <person name="Liu T."/>
            <person name="Pan Y.S."/>
            <person name="Xia L.Y."/>
            <person name="Li J."/>
            <person name="Zhao F."/>
            <person name="Cao W.C."/>
        </authorList>
    </citation>
    <scope>NUCLEOTIDE SEQUENCE [LARGE SCALE GENOMIC DNA]</scope>
    <source>
        <strain evidence="2">HaeL-2018</strain>
    </source>
</reference>
<gene>
    <name evidence="2" type="ORF">HPB48_021663</name>
</gene>
<dbReference type="Proteomes" id="UP000821853">
    <property type="component" value="Chromosome 1"/>
</dbReference>
<evidence type="ECO:0000313" key="3">
    <source>
        <dbReference type="Proteomes" id="UP000821853"/>
    </source>
</evidence>
<organism evidence="2 3">
    <name type="scientific">Haemaphysalis longicornis</name>
    <name type="common">Bush tick</name>
    <dbReference type="NCBI Taxonomy" id="44386"/>
    <lineage>
        <taxon>Eukaryota</taxon>
        <taxon>Metazoa</taxon>
        <taxon>Ecdysozoa</taxon>
        <taxon>Arthropoda</taxon>
        <taxon>Chelicerata</taxon>
        <taxon>Arachnida</taxon>
        <taxon>Acari</taxon>
        <taxon>Parasitiformes</taxon>
        <taxon>Ixodida</taxon>
        <taxon>Ixodoidea</taxon>
        <taxon>Ixodidae</taxon>
        <taxon>Haemaphysalinae</taxon>
        <taxon>Haemaphysalis</taxon>
    </lineage>
</organism>
<evidence type="ECO:0000313" key="2">
    <source>
        <dbReference type="EMBL" id="KAH9359883.1"/>
    </source>
</evidence>
<dbReference type="AlphaFoldDB" id="A0A9J6FAU5"/>
<keyword evidence="3" id="KW-1185">Reference proteome</keyword>
<dbReference type="EMBL" id="JABSTR010000001">
    <property type="protein sequence ID" value="KAH9359883.1"/>
    <property type="molecule type" value="Genomic_DNA"/>
</dbReference>
<name>A0A9J6FAU5_HAELO</name>
<proteinExistence type="predicted"/>
<comment type="caution">
    <text evidence="2">The sequence shown here is derived from an EMBL/GenBank/DDBJ whole genome shotgun (WGS) entry which is preliminary data.</text>
</comment>
<dbReference type="VEuPathDB" id="VectorBase:HLOH_040392"/>
<feature type="region of interest" description="Disordered" evidence="1">
    <location>
        <begin position="70"/>
        <end position="90"/>
    </location>
</feature>